<dbReference type="EMBL" id="JAYMYR010000009">
    <property type="protein sequence ID" value="KAK7342339.1"/>
    <property type="molecule type" value="Genomic_DNA"/>
</dbReference>
<name>A0AAN9LXJ4_PHACN</name>
<dbReference type="PANTHER" id="PTHR12499:SF22">
    <property type="entry name" value="OS02G0312500 PROTEIN"/>
    <property type="match status" value="1"/>
</dbReference>
<evidence type="ECO:0000313" key="1">
    <source>
        <dbReference type="EMBL" id="KAK7342339.1"/>
    </source>
</evidence>
<evidence type="ECO:0000313" key="2">
    <source>
        <dbReference type="Proteomes" id="UP001374584"/>
    </source>
</evidence>
<dbReference type="PANTHER" id="PTHR12499">
    <property type="entry name" value="OPTIC ATROPHY 3 PROTEIN OPA3"/>
    <property type="match status" value="1"/>
</dbReference>
<reference evidence="1 2" key="1">
    <citation type="submission" date="2024-01" db="EMBL/GenBank/DDBJ databases">
        <title>The genomes of 5 underutilized Papilionoideae crops provide insights into root nodulation and disease resistanc.</title>
        <authorList>
            <person name="Jiang F."/>
        </authorList>
    </citation>
    <scope>NUCLEOTIDE SEQUENCE [LARGE SCALE GENOMIC DNA]</scope>
    <source>
        <strain evidence="1">JINMINGXINNONG_FW02</strain>
        <tissue evidence="1">Leaves</tissue>
    </source>
</reference>
<protein>
    <submittedName>
        <fullName evidence="1">Uncharacterized protein</fullName>
    </submittedName>
</protein>
<sequence length="97" mass="11081">MLWGPSDVRGLVAGAAVIFEVQRSSRSEARKEEVHRQEIQVVFLPSLAIKTRNEELAREIELLQHKLEELEQLSRGRGLFGTINYRPTHDSGNRKSN</sequence>
<dbReference type="Proteomes" id="UP001374584">
    <property type="component" value="Unassembled WGS sequence"/>
</dbReference>
<accession>A0AAN9LXJ4</accession>
<dbReference type="GO" id="GO:0019216">
    <property type="term" value="P:regulation of lipid metabolic process"/>
    <property type="evidence" value="ECO:0007669"/>
    <property type="project" value="TreeGrafter"/>
</dbReference>
<dbReference type="InterPro" id="IPR010754">
    <property type="entry name" value="OPA3-like"/>
</dbReference>
<organism evidence="1 2">
    <name type="scientific">Phaseolus coccineus</name>
    <name type="common">Scarlet runner bean</name>
    <name type="synonym">Phaseolus multiflorus</name>
    <dbReference type="NCBI Taxonomy" id="3886"/>
    <lineage>
        <taxon>Eukaryota</taxon>
        <taxon>Viridiplantae</taxon>
        <taxon>Streptophyta</taxon>
        <taxon>Embryophyta</taxon>
        <taxon>Tracheophyta</taxon>
        <taxon>Spermatophyta</taxon>
        <taxon>Magnoliopsida</taxon>
        <taxon>eudicotyledons</taxon>
        <taxon>Gunneridae</taxon>
        <taxon>Pentapetalae</taxon>
        <taxon>rosids</taxon>
        <taxon>fabids</taxon>
        <taxon>Fabales</taxon>
        <taxon>Fabaceae</taxon>
        <taxon>Papilionoideae</taxon>
        <taxon>50 kb inversion clade</taxon>
        <taxon>NPAAA clade</taxon>
        <taxon>indigoferoid/millettioid clade</taxon>
        <taxon>Phaseoleae</taxon>
        <taxon>Phaseolus</taxon>
    </lineage>
</organism>
<dbReference type="AlphaFoldDB" id="A0AAN9LXJ4"/>
<gene>
    <name evidence="1" type="ORF">VNO80_25288</name>
</gene>
<comment type="caution">
    <text evidence="1">The sequence shown here is derived from an EMBL/GenBank/DDBJ whole genome shotgun (WGS) entry which is preliminary data.</text>
</comment>
<keyword evidence="2" id="KW-1185">Reference proteome</keyword>
<proteinExistence type="predicted"/>
<dbReference type="GO" id="GO:0005739">
    <property type="term" value="C:mitochondrion"/>
    <property type="evidence" value="ECO:0007669"/>
    <property type="project" value="TreeGrafter"/>
</dbReference>